<dbReference type="RefSeq" id="WP_142818391.1">
    <property type="nucleotide sequence ID" value="NZ_CP035503.1"/>
</dbReference>
<feature type="region of interest" description="Disordered" evidence="1">
    <location>
        <begin position="216"/>
        <end position="240"/>
    </location>
</feature>
<dbReference type="KEGG" id="rhf:EUB48_07930"/>
<dbReference type="AlphaFoldDB" id="A0A515D9Y7"/>
<gene>
    <name evidence="2" type="ORF">EUB48_07930</name>
</gene>
<accession>A0A515D9Y7</accession>
<name>A0A515D9Y7_9BURK</name>
<evidence type="ECO:0000256" key="1">
    <source>
        <dbReference type="SAM" id="MobiDB-lite"/>
    </source>
</evidence>
<protein>
    <submittedName>
        <fullName evidence="2">Uncharacterized protein</fullName>
    </submittedName>
</protein>
<feature type="compositionally biased region" description="Basic and acidic residues" evidence="1">
    <location>
        <begin position="231"/>
        <end position="240"/>
    </location>
</feature>
<reference evidence="2 3" key="1">
    <citation type="submission" date="2019-01" db="EMBL/GenBank/DDBJ databases">
        <title>Genomic insights into a novel species Rhodoferax sp.</title>
        <authorList>
            <person name="Jin L."/>
        </authorList>
    </citation>
    <scope>NUCLEOTIDE SEQUENCE [LARGE SCALE GENOMIC DNA]</scope>
    <source>
        <strain evidence="2 3">CHu59-6-5</strain>
    </source>
</reference>
<evidence type="ECO:0000313" key="2">
    <source>
        <dbReference type="EMBL" id="QDL37222.1"/>
    </source>
</evidence>
<sequence length="240" mass="25685">MPSIAAWQILANALLQWLNPLNFSLTRTPMTNRKIPSTALAPAAPAAKNEPVNPNTDAAGLITGSALAGLMIISAYAKSSVSEVEVLTKLRQQAQAIQQGDMSQVEAMLINQAVALQTMFVDLALRGRDQKQIQAAQGLTQLALRAQAGSRATLQALAEVRNPRQVAFVRQTNVAQTQQVNNGASPTSRGRKLKNMPNELIVEVPHGRKKMDIRAKAAPGRADPAMGAVDAIDRSAKRGR</sequence>
<evidence type="ECO:0000313" key="3">
    <source>
        <dbReference type="Proteomes" id="UP000316798"/>
    </source>
</evidence>
<keyword evidence="3" id="KW-1185">Reference proteome</keyword>
<proteinExistence type="predicted"/>
<dbReference type="Proteomes" id="UP000316798">
    <property type="component" value="Chromosome"/>
</dbReference>
<dbReference type="OrthoDB" id="8545738at2"/>
<organism evidence="2 3">
    <name type="scientific">Rhodoferax sediminis</name>
    <dbReference type="NCBI Taxonomy" id="2509614"/>
    <lineage>
        <taxon>Bacteria</taxon>
        <taxon>Pseudomonadati</taxon>
        <taxon>Pseudomonadota</taxon>
        <taxon>Betaproteobacteria</taxon>
        <taxon>Burkholderiales</taxon>
        <taxon>Comamonadaceae</taxon>
        <taxon>Rhodoferax</taxon>
    </lineage>
</organism>
<dbReference type="EMBL" id="CP035503">
    <property type="protein sequence ID" value="QDL37222.1"/>
    <property type="molecule type" value="Genomic_DNA"/>
</dbReference>